<keyword evidence="7 9" id="KW-0694">RNA-binding</keyword>
<dbReference type="AlphaFoldDB" id="G0UWP2"/>
<keyword evidence="6" id="KW-0819">tRNA processing</keyword>
<feature type="region of interest" description="Disordered" evidence="10">
    <location>
        <begin position="521"/>
        <end position="569"/>
    </location>
</feature>
<reference evidence="12" key="1">
    <citation type="journal article" date="2012" name="Proc. Natl. Acad. Sci. U.S.A.">
        <title>Antigenic diversity is generated by distinct evolutionary mechanisms in African trypanosome species.</title>
        <authorList>
            <person name="Jackson A.P."/>
            <person name="Berry A."/>
            <person name="Aslett M."/>
            <person name="Allison H.C."/>
            <person name="Burton P."/>
            <person name="Vavrova-Anderson J."/>
            <person name="Brown R."/>
            <person name="Browne H."/>
            <person name="Corton N."/>
            <person name="Hauser H."/>
            <person name="Gamble J."/>
            <person name="Gilderthorp R."/>
            <person name="Marcello L."/>
            <person name="McQuillan J."/>
            <person name="Otto T.D."/>
            <person name="Quail M.A."/>
            <person name="Sanders M.J."/>
            <person name="van Tonder A."/>
            <person name="Ginger M.L."/>
            <person name="Field M.C."/>
            <person name="Barry J.D."/>
            <person name="Hertz-Fowler C."/>
            <person name="Berriman M."/>
        </authorList>
    </citation>
    <scope>NUCLEOTIDE SEQUENCE</scope>
    <source>
        <strain evidence="12">IL3000</strain>
    </source>
</reference>
<dbReference type="PANTHER" id="PTHR22808:SF1">
    <property type="entry name" value="RNA CYTOSINE-C(5)-METHYLTRANSFERASE NSUN2-RELATED"/>
    <property type="match status" value="1"/>
</dbReference>
<evidence type="ECO:0000256" key="7">
    <source>
        <dbReference type="ARBA" id="ARBA00022884"/>
    </source>
</evidence>
<dbReference type="Pfam" id="PF25376">
    <property type="entry name" value="Pre-PUA_NSUN2"/>
    <property type="match status" value="1"/>
</dbReference>
<dbReference type="PRINTS" id="PR02008">
    <property type="entry name" value="RCMTFAMILY"/>
</dbReference>
<evidence type="ECO:0000256" key="10">
    <source>
        <dbReference type="SAM" id="MobiDB-lite"/>
    </source>
</evidence>
<evidence type="ECO:0000256" key="3">
    <source>
        <dbReference type="ARBA" id="ARBA00022603"/>
    </source>
</evidence>
<accession>G0UWP2</accession>
<keyword evidence="5 9" id="KW-0949">S-adenosyl-L-methionine</keyword>
<dbReference type="GO" id="GO:0030488">
    <property type="term" value="P:tRNA methylation"/>
    <property type="evidence" value="ECO:0007669"/>
    <property type="project" value="UniProtKB-ARBA"/>
</dbReference>
<evidence type="ECO:0000256" key="9">
    <source>
        <dbReference type="PROSITE-ProRule" id="PRU01023"/>
    </source>
</evidence>
<dbReference type="VEuPathDB" id="TriTrypDB:TcIL3000_10_5740"/>
<evidence type="ECO:0000256" key="1">
    <source>
        <dbReference type="ARBA" id="ARBA00004123"/>
    </source>
</evidence>
<feature type="binding site" evidence="9">
    <location>
        <position position="278"/>
    </location>
    <ligand>
        <name>S-adenosyl-L-methionine</name>
        <dbReference type="ChEBI" id="CHEBI:59789"/>
    </ligand>
</feature>
<dbReference type="GO" id="GO:0005634">
    <property type="term" value="C:nucleus"/>
    <property type="evidence" value="ECO:0007669"/>
    <property type="project" value="UniProtKB-SubCell"/>
</dbReference>
<dbReference type="PANTHER" id="PTHR22808">
    <property type="entry name" value="NCL1 YEAST -RELATED NOL1/NOP2/FMU SUN DOMAIN-CONTAINING"/>
    <property type="match status" value="1"/>
</dbReference>
<feature type="domain" description="SAM-dependent MTase RsmB/NOP-type" evidence="11">
    <location>
        <begin position="129"/>
        <end position="507"/>
    </location>
</feature>
<dbReference type="PROSITE" id="PS51686">
    <property type="entry name" value="SAM_MT_RSMB_NOP"/>
    <property type="match status" value="1"/>
</dbReference>
<dbReference type="InterPro" id="IPR057285">
    <property type="entry name" value="Pre-PUA_NSUN2"/>
</dbReference>
<comment type="caution">
    <text evidence="9">Lacks conserved residue(s) required for the propagation of feature annotation.</text>
</comment>
<comment type="subcellular location">
    <subcellularLocation>
        <location evidence="1">Nucleus</location>
    </subcellularLocation>
</comment>
<name>G0UWP2_TRYCI</name>
<dbReference type="InterPro" id="IPR023270">
    <property type="entry name" value="RCMT_NCL1"/>
</dbReference>
<comment type="similarity">
    <text evidence="9">Belongs to the class I-like SAM-binding methyltransferase superfamily. RsmB/NOP family.</text>
</comment>
<dbReference type="GO" id="GO:0000049">
    <property type="term" value="F:tRNA binding"/>
    <property type="evidence" value="ECO:0007669"/>
    <property type="project" value="UniProtKB-KW"/>
</dbReference>
<sequence>MVLSSSSLFLKLTFFLLLNMAFNNLLLCYCSLLFGFILLLFSLASLGIVPGRSFSSMQPGQVSEIPKRKKLKSFGKNRRELKTRTVYDEEGNWVAVNHQDSLRQMPCPALDRYYRDLQTLLPPSEWDAEMALFREPLPTTIWINDTDPMACGVARYFESLPGELVEPIPWYPIPGMAWRIKAGKAEFRRRPEMQELRKFLILQTALGTVSRQEEVSMIPPFLLDIQPTDKCLDMCASPGSKTAQILVALGRHKVVARRTDSSPFPFDYDSEGLVVANDIDTKRANMLVHQVKRMRLLFPFALFTNHDAQFFPNVQLGAKAPSICGGEQSTLGDNGAKELRFDKILCDVVCSGDGTIRKAPHIMKIWSPREAISLQKTQIQIALRACHLLRVGGRLVYSTCSMNPIENEAVVAQIVHRTRGAMKLIDCSGLLPGLQYTHGLEKWVVTNAKGDVVTAPSGEAHEALFPPRTPGAYSSEAVDKLNLRLCMRLFPSHCKGGAFFIAVMDKVSEFRFQRQEEVPQALPVGREGKSANDKTDKPHAECLSREQQEKVKEDDAPEARRGEARKKGVPPQFVAAPEPIIDTINNFYSVNNFPTHLLVVRTANGQRELKLSVGSVCSIVSRSALEVLQFKTDALIVVSAGLRVFAHENLDGGWRIASEAATLFATLMLHSPRRLRVHVNVVKLLLSGGKLKDVPFDNIEDESLRAQLLAMDVGTVLLEVDSPCAVGGVFYTVALRARKRLQLLVDHEDVVGLRMRLGLPATDDLSEV</sequence>
<dbReference type="InterPro" id="IPR001678">
    <property type="entry name" value="MeTrfase_RsmB-F_NOP2_dom"/>
</dbReference>
<dbReference type="GO" id="GO:0016428">
    <property type="term" value="F:tRNA (cytidine-5-)-methyltransferase activity"/>
    <property type="evidence" value="ECO:0007669"/>
    <property type="project" value="InterPro"/>
</dbReference>
<dbReference type="Pfam" id="PF01189">
    <property type="entry name" value="Methyltr_RsmB-F"/>
    <property type="match status" value="1"/>
</dbReference>
<proteinExistence type="inferred from homology"/>
<evidence type="ECO:0000313" key="12">
    <source>
        <dbReference type="EMBL" id="CCC93808.1"/>
    </source>
</evidence>
<keyword evidence="3 9" id="KW-0489">Methyltransferase</keyword>
<gene>
    <name evidence="12" type="ORF">TCIL3000_10_5740</name>
</gene>
<keyword evidence="8" id="KW-0539">Nucleus</keyword>
<evidence type="ECO:0000256" key="8">
    <source>
        <dbReference type="ARBA" id="ARBA00023242"/>
    </source>
</evidence>
<dbReference type="InterPro" id="IPR049560">
    <property type="entry name" value="MeTrfase_RsmB-F_NOP2_cat"/>
</dbReference>
<feature type="binding site" evidence="9">
    <location>
        <position position="347"/>
    </location>
    <ligand>
        <name>S-adenosyl-L-methionine</name>
        <dbReference type="ChEBI" id="CHEBI:59789"/>
    </ligand>
</feature>
<evidence type="ECO:0000256" key="5">
    <source>
        <dbReference type="ARBA" id="ARBA00022691"/>
    </source>
</evidence>
<organism evidence="12">
    <name type="scientific">Trypanosoma congolense (strain IL3000)</name>
    <dbReference type="NCBI Taxonomy" id="1068625"/>
    <lineage>
        <taxon>Eukaryota</taxon>
        <taxon>Discoba</taxon>
        <taxon>Euglenozoa</taxon>
        <taxon>Kinetoplastea</taxon>
        <taxon>Metakinetoplastina</taxon>
        <taxon>Trypanosomatida</taxon>
        <taxon>Trypanosomatidae</taxon>
        <taxon>Trypanosoma</taxon>
        <taxon>Nannomonas</taxon>
    </lineage>
</organism>
<evidence type="ECO:0000259" key="11">
    <source>
        <dbReference type="PROSITE" id="PS51686"/>
    </source>
</evidence>
<evidence type="ECO:0000256" key="6">
    <source>
        <dbReference type="ARBA" id="ARBA00022694"/>
    </source>
</evidence>
<dbReference type="PRINTS" id="PR02011">
    <property type="entry name" value="RCMTNCL1"/>
</dbReference>
<dbReference type="EMBL" id="HE575323">
    <property type="protein sequence ID" value="CCC93808.1"/>
    <property type="molecule type" value="Genomic_DNA"/>
</dbReference>
<feature type="compositionally biased region" description="Basic and acidic residues" evidence="10">
    <location>
        <begin position="526"/>
        <end position="566"/>
    </location>
</feature>
<evidence type="ECO:0000256" key="4">
    <source>
        <dbReference type="ARBA" id="ARBA00022679"/>
    </source>
</evidence>
<protein>
    <recommendedName>
        <fullName evidence="11">SAM-dependent MTase RsmB/NOP-type domain-containing protein</fullName>
    </recommendedName>
</protein>
<dbReference type="Gene3D" id="3.40.50.150">
    <property type="entry name" value="Vaccinia Virus protein VP39"/>
    <property type="match status" value="1"/>
</dbReference>
<dbReference type="InterPro" id="IPR023267">
    <property type="entry name" value="RCMT"/>
</dbReference>
<dbReference type="InterPro" id="IPR029063">
    <property type="entry name" value="SAM-dependent_MTases_sf"/>
</dbReference>
<feature type="binding site" evidence="9">
    <location>
        <position position="307"/>
    </location>
    <ligand>
        <name>S-adenosyl-L-methionine</name>
        <dbReference type="ChEBI" id="CHEBI:59789"/>
    </ligand>
</feature>
<keyword evidence="2" id="KW-0820">tRNA-binding</keyword>
<keyword evidence="4 9" id="KW-0808">Transferase</keyword>
<dbReference type="SUPFAM" id="SSF53335">
    <property type="entry name" value="S-adenosyl-L-methionine-dependent methyltransferases"/>
    <property type="match status" value="1"/>
</dbReference>
<evidence type="ECO:0000256" key="2">
    <source>
        <dbReference type="ARBA" id="ARBA00022555"/>
    </source>
</evidence>
<feature type="active site" description="Nucleophile" evidence="9">
    <location>
        <position position="400"/>
    </location>
</feature>